<reference evidence="3 4" key="1">
    <citation type="submission" date="2020-07" db="EMBL/GenBank/DDBJ databases">
        <title>Novel species isolated from subtropical streams in China.</title>
        <authorList>
            <person name="Lu H."/>
        </authorList>
    </citation>
    <scope>NUCLEOTIDE SEQUENCE [LARGE SCALE GENOMIC DNA]</scope>
    <source>
        <strain evidence="3 4">LX47W</strain>
    </source>
</reference>
<dbReference type="InterPro" id="IPR008207">
    <property type="entry name" value="Sig_transdc_His_kin_Hpt_dom"/>
</dbReference>
<keyword evidence="1" id="KW-0902">Two-component regulatory system</keyword>
<dbReference type="RefSeq" id="WP_182153628.1">
    <property type="nucleotide sequence ID" value="NZ_JACEZU010000005.1"/>
</dbReference>
<evidence type="ECO:0000313" key="3">
    <source>
        <dbReference type="EMBL" id="MBA5687788.1"/>
    </source>
</evidence>
<feature type="domain" description="HPt" evidence="2">
    <location>
        <begin position="16"/>
        <end position="105"/>
    </location>
</feature>
<evidence type="ECO:0000259" key="2">
    <source>
        <dbReference type="Pfam" id="PF01627"/>
    </source>
</evidence>
<gene>
    <name evidence="3" type="ORF">H3H39_12105</name>
</gene>
<protein>
    <submittedName>
        <fullName evidence="3">Hpt domain-containing protein</fullName>
    </submittedName>
</protein>
<dbReference type="InterPro" id="IPR036641">
    <property type="entry name" value="HPT_dom_sf"/>
</dbReference>
<dbReference type="Gene3D" id="1.20.120.160">
    <property type="entry name" value="HPT domain"/>
    <property type="match status" value="1"/>
</dbReference>
<proteinExistence type="predicted"/>
<keyword evidence="4" id="KW-1185">Reference proteome</keyword>
<dbReference type="GO" id="GO:0000160">
    <property type="term" value="P:phosphorelay signal transduction system"/>
    <property type="evidence" value="ECO:0007669"/>
    <property type="project" value="UniProtKB-KW"/>
</dbReference>
<dbReference type="GO" id="GO:0004672">
    <property type="term" value="F:protein kinase activity"/>
    <property type="evidence" value="ECO:0007669"/>
    <property type="project" value="UniProtKB-ARBA"/>
</dbReference>
<accession>A0A7W2F9U5</accession>
<sequence length="117" mass="12657">MATVTDQEFRARMQALCDKFAATVPVTLDKITRALAACRADGPDGPDAAHLHELHELLHGVAGTAGTFGYGTLGQYCRNVEQQMRAVLAGQAEWPAVADQVDALLRWAARDPRAPSW</sequence>
<dbReference type="SUPFAM" id="SSF47226">
    <property type="entry name" value="Histidine-containing phosphotransfer domain, HPT domain"/>
    <property type="match status" value="1"/>
</dbReference>
<dbReference type="AlphaFoldDB" id="A0A7W2F9U5"/>
<organism evidence="3 4">
    <name type="scientific">Rugamonas apoptosis</name>
    <dbReference type="NCBI Taxonomy" id="2758570"/>
    <lineage>
        <taxon>Bacteria</taxon>
        <taxon>Pseudomonadati</taxon>
        <taxon>Pseudomonadota</taxon>
        <taxon>Betaproteobacteria</taxon>
        <taxon>Burkholderiales</taxon>
        <taxon>Oxalobacteraceae</taxon>
        <taxon>Telluria group</taxon>
        <taxon>Rugamonas</taxon>
    </lineage>
</organism>
<evidence type="ECO:0000313" key="4">
    <source>
        <dbReference type="Proteomes" id="UP000573499"/>
    </source>
</evidence>
<evidence type="ECO:0000256" key="1">
    <source>
        <dbReference type="ARBA" id="ARBA00023012"/>
    </source>
</evidence>
<name>A0A7W2F9U5_9BURK</name>
<dbReference type="Pfam" id="PF01627">
    <property type="entry name" value="Hpt"/>
    <property type="match status" value="1"/>
</dbReference>
<comment type="caution">
    <text evidence="3">The sequence shown here is derived from an EMBL/GenBank/DDBJ whole genome shotgun (WGS) entry which is preliminary data.</text>
</comment>
<dbReference type="EMBL" id="JACEZU010000005">
    <property type="protein sequence ID" value="MBA5687788.1"/>
    <property type="molecule type" value="Genomic_DNA"/>
</dbReference>
<dbReference type="Proteomes" id="UP000573499">
    <property type="component" value="Unassembled WGS sequence"/>
</dbReference>